<sequence>QRRVHQPRLRHAPRLPARRRHRRRRLVSRSRRHDAALLRRVRVRHRRWVCDGRRRGGVGHRGWHGRRGDRVHEWRRRRRRRRVGHRHRRRLRVQRREVGVVGVSRGRVGRRHGDDARRHRVHRRVRRGHRHRVRRRRRRRVSHRREHVARRRPCRRGELPPGRGRRNLRKNTRPPPPLIRIADQPRHFRRAPSRAAADTERHADALLERGGDIGDGEVCLLFCTHLHHDKRA</sequence>
<proteinExistence type="predicted"/>
<dbReference type="AlphaFoldDB" id="A0A0P0W581"/>
<name>A0A0P0W581_ORYSJ</name>
<evidence type="ECO:0000256" key="1">
    <source>
        <dbReference type="SAM" id="MobiDB-lite"/>
    </source>
</evidence>
<feature type="region of interest" description="Disordered" evidence="1">
    <location>
        <begin position="107"/>
        <end position="200"/>
    </location>
</feature>
<reference evidence="2 3" key="2">
    <citation type="journal article" date="2013" name="Plant Cell Physiol.">
        <title>Rice Annotation Project Database (RAP-DB): an integrative and interactive database for rice genomics.</title>
        <authorList>
            <person name="Sakai H."/>
            <person name="Lee S.S."/>
            <person name="Tanaka T."/>
            <person name="Numa H."/>
            <person name="Kim J."/>
            <person name="Kawahara Y."/>
            <person name="Wakimoto H."/>
            <person name="Yang C.C."/>
            <person name="Iwamoto M."/>
            <person name="Abe T."/>
            <person name="Yamada Y."/>
            <person name="Muto A."/>
            <person name="Inokuchi H."/>
            <person name="Ikemura T."/>
            <person name="Matsumoto T."/>
            <person name="Sasaki T."/>
            <person name="Itoh T."/>
        </authorList>
    </citation>
    <scope>NUCLEOTIDE SEQUENCE [LARGE SCALE GENOMIC DNA]</scope>
    <source>
        <strain evidence="3">cv. Nipponbare</strain>
    </source>
</reference>
<dbReference type="Proteomes" id="UP000059680">
    <property type="component" value="Chromosome 3"/>
</dbReference>
<dbReference type="PaxDb" id="39947-A0A0P0W581"/>
<feature type="region of interest" description="Disordered" evidence="1">
    <location>
        <begin position="1"/>
        <end position="30"/>
    </location>
</feature>
<dbReference type="Gramene" id="Os03t0833500-01">
    <property type="protein sequence ID" value="Os03t0833500-01"/>
    <property type="gene ID" value="Os03g0833500"/>
</dbReference>
<reference evidence="3" key="1">
    <citation type="journal article" date="2005" name="Nature">
        <title>The map-based sequence of the rice genome.</title>
        <authorList>
            <consortium name="International rice genome sequencing project (IRGSP)"/>
            <person name="Matsumoto T."/>
            <person name="Wu J."/>
            <person name="Kanamori H."/>
            <person name="Katayose Y."/>
            <person name="Fujisawa M."/>
            <person name="Namiki N."/>
            <person name="Mizuno H."/>
            <person name="Yamamoto K."/>
            <person name="Antonio B.A."/>
            <person name="Baba T."/>
            <person name="Sakata K."/>
            <person name="Nagamura Y."/>
            <person name="Aoki H."/>
            <person name="Arikawa K."/>
            <person name="Arita K."/>
            <person name="Bito T."/>
            <person name="Chiden Y."/>
            <person name="Fujitsuka N."/>
            <person name="Fukunaka R."/>
            <person name="Hamada M."/>
            <person name="Harada C."/>
            <person name="Hayashi A."/>
            <person name="Hijishita S."/>
            <person name="Honda M."/>
            <person name="Hosokawa S."/>
            <person name="Ichikawa Y."/>
            <person name="Idonuma A."/>
            <person name="Iijima M."/>
            <person name="Ikeda M."/>
            <person name="Ikeno M."/>
            <person name="Ito K."/>
            <person name="Ito S."/>
            <person name="Ito T."/>
            <person name="Ito Y."/>
            <person name="Ito Y."/>
            <person name="Iwabuchi A."/>
            <person name="Kamiya K."/>
            <person name="Karasawa W."/>
            <person name="Kurita K."/>
            <person name="Katagiri S."/>
            <person name="Kikuta A."/>
            <person name="Kobayashi H."/>
            <person name="Kobayashi N."/>
            <person name="Machita K."/>
            <person name="Maehara T."/>
            <person name="Masukawa M."/>
            <person name="Mizubayashi T."/>
            <person name="Mukai Y."/>
            <person name="Nagasaki H."/>
            <person name="Nagata Y."/>
            <person name="Naito S."/>
            <person name="Nakashima M."/>
            <person name="Nakama Y."/>
            <person name="Nakamichi Y."/>
            <person name="Nakamura M."/>
            <person name="Meguro A."/>
            <person name="Negishi M."/>
            <person name="Ohta I."/>
            <person name="Ohta T."/>
            <person name="Okamoto M."/>
            <person name="Ono N."/>
            <person name="Saji S."/>
            <person name="Sakaguchi M."/>
            <person name="Sakai K."/>
            <person name="Shibata M."/>
            <person name="Shimokawa T."/>
            <person name="Song J."/>
            <person name="Takazaki Y."/>
            <person name="Terasawa K."/>
            <person name="Tsugane M."/>
            <person name="Tsuji K."/>
            <person name="Ueda S."/>
            <person name="Waki K."/>
            <person name="Yamagata H."/>
            <person name="Yamamoto M."/>
            <person name="Yamamoto S."/>
            <person name="Yamane H."/>
            <person name="Yoshiki S."/>
            <person name="Yoshihara R."/>
            <person name="Yukawa K."/>
            <person name="Zhong H."/>
            <person name="Yano M."/>
            <person name="Yuan Q."/>
            <person name="Ouyang S."/>
            <person name="Liu J."/>
            <person name="Jones K.M."/>
            <person name="Gansberger K."/>
            <person name="Moffat K."/>
            <person name="Hill J."/>
            <person name="Bera J."/>
            <person name="Fadrosh D."/>
            <person name="Jin S."/>
            <person name="Johri S."/>
            <person name="Kim M."/>
            <person name="Overton L."/>
            <person name="Reardon M."/>
            <person name="Tsitrin T."/>
            <person name="Vuong H."/>
            <person name="Weaver B."/>
            <person name="Ciecko A."/>
            <person name="Tallon L."/>
            <person name="Jackson J."/>
            <person name="Pai G."/>
            <person name="Aken S.V."/>
            <person name="Utterback T."/>
            <person name="Reidmuller S."/>
            <person name="Feldblyum T."/>
            <person name="Hsiao J."/>
            <person name="Zismann V."/>
            <person name="Iobst S."/>
            <person name="de Vazeille A.R."/>
            <person name="Buell C.R."/>
            <person name="Ying K."/>
            <person name="Li Y."/>
            <person name="Lu T."/>
            <person name="Huang Y."/>
            <person name="Zhao Q."/>
            <person name="Feng Q."/>
            <person name="Zhang L."/>
            <person name="Zhu J."/>
            <person name="Weng Q."/>
            <person name="Mu J."/>
            <person name="Lu Y."/>
            <person name="Fan D."/>
            <person name="Liu Y."/>
            <person name="Guan J."/>
            <person name="Zhang Y."/>
            <person name="Yu S."/>
            <person name="Liu X."/>
            <person name="Zhang Y."/>
            <person name="Hong G."/>
            <person name="Han B."/>
            <person name="Choisne N."/>
            <person name="Demange N."/>
            <person name="Orjeda G."/>
            <person name="Samain S."/>
            <person name="Cattolico L."/>
            <person name="Pelletier E."/>
            <person name="Couloux A."/>
            <person name="Segurens B."/>
            <person name="Wincker P."/>
            <person name="D'Hont A."/>
            <person name="Scarpelli C."/>
            <person name="Weissenbach J."/>
            <person name="Salanoubat M."/>
            <person name="Quetier F."/>
            <person name="Yu Y."/>
            <person name="Kim H.R."/>
            <person name="Rambo T."/>
            <person name="Currie J."/>
            <person name="Collura K."/>
            <person name="Luo M."/>
            <person name="Yang T."/>
            <person name="Ammiraju J.S.S."/>
            <person name="Engler F."/>
            <person name="Soderlund C."/>
            <person name="Wing R.A."/>
            <person name="Palmer L.E."/>
            <person name="de la Bastide M."/>
            <person name="Spiegel L."/>
            <person name="Nascimento L."/>
            <person name="Zutavern T."/>
            <person name="O'Shaughnessy A."/>
            <person name="Dike S."/>
            <person name="Dedhia N."/>
            <person name="Preston R."/>
            <person name="Balija V."/>
            <person name="McCombie W.R."/>
            <person name="Chow T."/>
            <person name="Chen H."/>
            <person name="Chung M."/>
            <person name="Chen C."/>
            <person name="Shaw J."/>
            <person name="Wu H."/>
            <person name="Hsiao K."/>
            <person name="Chao Y."/>
            <person name="Chu M."/>
            <person name="Cheng C."/>
            <person name="Hour A."/>
            <person name="Lee P."/>
            <person name="Lin S."/>
            <person name="Lin Y."/>
            <person name="Liou J."/>
            <person name="Liu S."/>
            <person name="Hsing Y."/>
            <person name="Raghuvanshi S."/>
            <person name="Mohanty A."/>
            <person name="Bharti A.K."/>
            <person name="Gaur A."/>
            <person name="Gupta V."/>
            <person name="Kumar D."/>
            <person name="Ravi V."/>
            <person name="Vij S."/>
            <person name="Kapur A."/>
            <person name="Khurana P."/>
            <person name="Khurana P."/>
            <person name="Khurana J.P."/>
            <person name="Tyagi A.K."/>
            <person name="Gaikwad K."/>
            <person name="Singh A."/>
            <person name="Dalal V."/>
            <person name="Srivastava S."/>
            <person name="Dixit A."/>
            <person name="Pal A.K."/>
            <person name="Ghazi I.A."/>
            <person name="Yadav M."/>
            <person name="Pandit A."/>
            <person name="Bhargava A."/>
            <person name="Sureshbabu K."/>
            <person name="Batra K."/>
            <person name="Sharma T.R."/>
            <person name="Mohapatra T."/>
            <person name="Singh N.K."/>
            <person name="Messing J."/>
            <person name="Nelson A.B."/>
            <person name="Fuks G."/>
            <person name="Kavchok S."/>
            <person name="Keizer G."/>
            <person name="Linton E."/>
            <person name="Llaca V."/>
            <person name="Song R."/>
            <person name="Tanyolac B."/>
            <person name="Young S."/>
            <person name="Ho-Il K."/>
            <person name="Hahn J.H."/>
            <person name="Sangsakoo G."/>
            <person name="Vanavichit A."/>
            <person name="de Mattos Luiz.A.T."/>
            <person name="Zimmer P.D."/>
            <person name="Malone G."/>
            <person name="Dellagostin O."/>
            <person name="de Oliveira A.C."/>
            <person name="Bevan M."/>
            <person name="Bancroft I."/>
            <person name="Minx P."/>
            <person name="Cordum H."/>
            <person name="Wilson R."/>
            <person name="Cheng Z."/>
            <person name="Jin W."/>
            <person name="Jiang J."/>
            <person name="Leong S.A."/>
            <person name="Iwama H."/>
            <person name="Gojobori T."/>
            <person name="Itoh T."/>
            <person name="Niimura Y."/>
            <person name="Fujii Y."/>
            <person name="Habara T."/>
            <person name="Sakai H."/>
            <person name="Sato Y."/>
            <person name="Wilson G."/>
            <person name="Kumar K."/>
            <person name="McCouch S."/>
            <person name="Juretic N."/>
            <person name="Hoen D."/>
            <person name="Wright S."/>
            <person name="Bruskiewich R."/>
            <person name="Bureau T."/>
            <person name="Miyao A."/>
            <person name="Hirochika H."/>
            <person name="Nishikawa T."/>
            <person name="Kadowaki K."/>
            <person name="Sugiura M."/>
            <person name="Burr B."/>
            <person name="Sasaki T."/>
        </authorList>
    </citation>
    <scope>NUCLEOTIDE SEQUENCE [LARGE SCALE GENOMIC DNA]</scope>
    <source>
        <strain evidence="3">cv. Nipponbare</strain>
    </source>
</reference>
<dbReference type="InParanoid" id="A0A0P0W581"/>
<organism evidence="2 3">
    <name type="scientific">Oryza sativa subsp. japonica</name>
    <name type="common">Rice</name>
    <dbReference type="NCBI Taxonomy" id="39947"/>
    <lineage>
        <taxon>Eukaryota</taxon>
        <taxon>Viridiplantae</taxon>
        <taxon>Streptophyta</taxon>
        <taxon>Embryophyta</taxon>
        <taxon>Tracheophyta</taxon>
        <taxon>Spermatophyta</taxon>
        <taxon>Magnoliopsida</taxon>
        <taxon>Liliopsida</taxon>
        <taxon>Poales</taxon>
        <taxon>Poaceae</taxon>
        <taxon>BOP clade</taxon>
        <taxon>Oryzoideae</taxon>
        <taxon>Oryzeae</taxon>
        <taxon>Oryzinae</taxon>
        <taxon>Oryza</taxon>
        <taxon>Oryza sativa</taxon>
    </lineage>
</organism>
<feature type="non-terminal residue" evidence="2">
    <location>
        <position position="1"/>
    </location>
</feature>
<accession>A0A0P0W581</accession>
<evidence type="ECO:0000313" key="2">
    <source>
        <dbReference type="EMBL" id="BAS87230.1"/>
    </source>
</evidence>
<gene>
    <name evidence="2" type="ordered locus">Os03g0833500</name>
    <name evidence="2" type="ORF">OSNPB_030833500</name>
</gene>
<feature type="compositionally biased region" description="Basic residues" evidence="1">
    <location>
        <begin position="163"/>
        <end position="172"/>
    </location>
</feature>
<protein>
    <submittedName>
        <fullName evidence="2">Os03g0833500 protein</fullName>
    </submittedName>
</protein>
<feature type="compositionally biased region" description="Basic residues" evidence="1">
    <location>
        <begin position="118"/>
        <end position="154"/>
    </location>
</feature>
<dbReference type="EMBL" id="AP014959">
    <property type="protein sequence ID" value="BAS87230.1"/>
    <property type="molecule type" value="Genomic_DNA"/>
</dbReference>
<keyword evidence="3" id="KW-1185">Reference proteome</keyword>
<evidence type="ECO:0000313" key="3">
    <source>
        <dbReference type="Proteomes" id="UP000059680"/>
    </source>
</evidence>
<reference evidence="2 3" key="3">
    <citation type="journal article" date="2013" name="Rice">
        <title>Improvement of the Oryza sativa Nipponbare reference genome using next generation sequence and optical map data.</title>
        <authorList>
            <person name="Kawahara Y."/>
            <person name="de la Bastide M."/>
            <person name="Hamilton J.P."/>
            <person name="Kanamori H."/>
            <person name="McCombie W.R."/>
            <person name="Ouyang S."/>
            <person name="Schwartz D.C."/>
            <person name="Tanaka T."/>
            <person name="Wu J."/>
            <person name="Zhou S."/>
            <person name="Childs K.L."/>
            <person name="Davidson R.M."/>
            <person name="Lin H."/>
            <person name="Quesada-Ocampo L."/>
            <person name="Vaillancourt B."/>
            <person name="Sakai H."/>
            <person name="Lee S.S."/>
            <person name="Kim J."/>
            <person name="Numa H."/>
            <person name="Itoh T."/>
            <person name="Buell C.R."/>
            <person name="Matsumoto T."/>
        </authorList>
    </citation>
    <scope>NUCLEOTIDE SEQUENCE [LARGE SCALE GENOMIC DNA]</scope>
    <source>
        <strain evidence="3">cv. Nipponbare</strain>
    </source>
</reference>